<dbReference type="Pfam" id="PF00930">
    <property type="entry name" value="DPPIV_N"/>
    <property type="match status" value="1"/>
</dbReference>
<dbReference type="InterPro" id="IPR001375">
    <property type="entry name" value="Peptidase_S9_cat"/>
</dbReference>
<dbReference type="KEGG" id="msea:METESE_24700"/>
<keyword evidence="1" id="KW-0732">Signal</keyword>
<feature type="chain" id="PRO_5041435898" evidence="1">
    <location>
        <begin position="24"/>
        <end position="719"/>
    </location>
</feature>
<protein>
    <submittedName>
        <fullName evidence="4">Peptidase S9</fullName>
    </submittedName>
</protein>
<evidence type="ECO:0000256" key="1">
    <source>
        <dbReference type="SAM" id="SignalP"/>
    </source>
</evidence>
<dbReference type="PANTHER" id="PTHR11731">
    <property type="entry name" value="PROTEASE FAMILY S9B,C DIPEPTIDYL-PEPTIDASE IV-RELATED"/>
    <property type="match status" value="1"/>
</dbReference>
<dbReference type="AlphaFoldDB" id="A0AA48KEP8"/>
<dbReference type="GO" id="GO:0008239">
    <property type="term" value="F:dipeptidyl-peptidase activity"/>
    <property type="evidence" value="ECO:0007669"/>
    <property type="project" value="TreeGrafter"/>
</dbReference>
<dbReference type="InterPro" id="IPR050278">
    <property type="entry name" value="Serine_Prot_S9B/DPPIV"/>
</dbReference>
<dbReference type="PANTHER" id="PTHR11731:SF193">
    <property type="entry name" value="DIPEPTIDYL PEPTIDASE 9"/>
    <property type="match status" value="1"/>
</dbReference>
<dbReference type="Gene3D" id="3.40.50.1820">
    <property type="entry name" value="alpha/beta hydrolase"/>
    <property type="match status" value="1"/>
</dbReference>
<dbReference type="SUPFAM" id="SSF82171">
    <property type="entry name" value="DPP6 N-terminal domain-like"/>
    <property type="match status" value="1"/>
</dbReference>
<dbReference type="EMBL" id="AP027081">
    <property type="protein sequence ID" value="BDU77512.1"/>
    <property type="molecule type" value="Genomic_DNA"/>
</dbReference>
<accession>A0AA48KEP8</accession>
<dbReference type="Pfam" id="PF00326">
    <property type="entry name" value="Peptidase_S9"/>
    <property type="match status" value="1"/>
</dbReference>
<evidence type="ECO:0000313" key="5">
    <source>
        <dbReference type="Proteomes" id="UP001228113"/>
    </source>
</evidence>
<dbReference type="Proteomes" id="UP001228113">
    <property type="component" value="Chromosome"/>
</dbReference>
<keyword evidence="5" id="KW-1185">Reference proteome</keyword>
<reference evidence="4" key="1">
    <citation type="journal article" date="2023" name="Int. J. Syst. Evol. Microbiol.">
        <title>Mesoterricola silvestris gen. nov., sp. nov., Mesoterricola sediminis sp. nov., Geothrix oryzae sp. nov., Geothrix edaphica sp. nov., Geothrix rubra sp. nov., and Geothrix limicola sp. nov., six novel members of Acidobacteriota isolated from soils.</title>
        <authorList>
            <person name="Itoh H."/>
            <person name="Sugisawa Y."/>
            <person name="Mise K."/>
            <person name="Xu Z."/>
            <person name="Kuniyasu M."/>
            <person name="Ushijima N."/>
            <person name="Kawano K."/>
            <person name="Kobayashi E."/>
            <person name="Shiratori Y."/>
            <person name="Masuda Y."/>
            <person name="Senoo K."/>
        </authorList>
    </citation>
    <scope>NUCLEOTIDE SEQUENCE</scope>
    <source>
        <strain evidence="4">W786</strain>
    </source>
</reference>
<dbReference type="GO" id="GO:0008236">
    <property type="term" value="F:serine-type peptidase activity"/>
    <property type="evidence" value="ECO:0007669"/>
    <property type="project" value="InterPro"/>
</dbReference>
<feature type="signal peptide" evidence="1">
    <location>
        <begin position="1"/>
        <end position="23"/>
    </location>
</feature>
<dbReference type="Gene3D" id="2.140.10.30">
    <property type="entry name" value="Dipeptidylpeptidase IV, N-terminal domain"/>
    <property type="match status" value="1"/>
</dbReference>
<proteinExistence type="predicted"/>
<evidence type="ECO:0000259" key="2">
    <source>
        <dbReference type="Pfam" id="PF00326"/>
    </source>
</evidence>
<gene>
    <name evidence="4" type="ORF">METESE_24700</name>
</gene>
<sequence>MKRLILAFASACLLAAAPPLTPAWILGPEGRAAFELPRAQWLADGGLLLQAPRAGDAPRAWLRLDPGTGERKPVLEPSRLLDALQAATAAPVRPASLPWPLALDAAGRRALVKSGGRFVVVDLAAGTARALPRADAAALSPDGARAAYAADGNLHVLDLASGADRALTVDGGGTVLNGTFSWVYGEELFGRTDAAFWWSPDSRRVAFLRFDDAPVPVHSFTDFRPWQARTLTQRYPQPGQPNPLVRVGIAAVDGPVVWAALPRDGWEYVGRLTWTPAGDALAVQVLDRPQRNLQLLLADPATGAAQPVLRERADTWLYVYEPIFIRGGREFLWPSDRSGFHHLYRYDREGRLLNAVTRGDWSLCPWGGAAGLASAVAAVDEREGWAYVTCRAAGILQTQLYRARLDGTAFERVSREAGTHAVTFSPDRRWYVDAHSSAAVPPSLSLRRVDGGAPRILAAPADPLGLATPELATYPAPGGLALPITLLKPRSFDPHKRYPVIFSVYGGPSAPQAADAWGRNLLLDNLLTDAGYIVAVPENRSSAALGMKYEGAIAGRLLGPVETADLEAAVAWVTAQPWADPARLGVWGWSGGGTSTLAALTRTRAFKAGAAVAPVTDWRYYDTLYTEKVMGLPADNPEGYRATSLVDAARNLHGRLLLVHGTHDDNVHPQNAQAFADALIGRGLLFEQMVYPMRDHGMGDVPALVHVYATLLDFWKRNL</sequence>
<name>A0AA48KEP8_9BACT</name>
<dbReference type="SUPFAM" id="SSF53474">
    <property type="entry name" value="alpha/beta-Hydrolases"/>
    <property type="match status" value="1"/>
</dbReference>
<feature type="domain" description="Peptidase S9 prolyl oligopeptidase catalytic" evidence="2">
    <location>
        <begin position="526"/>
        <end position="719"/>
    </location>
</feature>
<organism evidence="4 5">
    <name type="scientific">Mesoterricola sediminis</name>
    <dbReference type="NCBI Taxonomy" id="2927980"/>
    <lineage>
        <taxon>Bacteria</taxon>
        <taxon>Pseudomonadati</taxon>
        <taxon>Acidobacteriota</taxon>
        <taxon>Holophagae</taxon>
        <taxon>Holophagales</taxon>
        <taxon>Holophagaceae</taxon>
        <taxon>Mesoterricola</taxon>
    </lineage>
</organism>
<dbReference type="InterPro" id="IPR002469">
    <property type="entry name" value="Peptidase_S9B_N"/>
</dbReference>
<evidence type="ECO:0000313" key="4">
    <source>
        <dbReference type="EMBL" id="BDU77512.1"/>
    </source>
</evidence>
<dbReference type="GO" id="GO:0006508">
    <property type="term" value="P:proteolysis"/>
    <property type="evidence" value="ECO:0007669"/>
    <property type="project" value="InterPro"/>
</dbReference>
<dbReference type="InterPro" id="IPR029058">
    <property type="entry name" value="AB_hydrolase_fold"/>
</dbReference>
<dbReference type="RefSeq" id="WP_316410316.1">
    <property type="nucleotide sequence ID" value="NZ_AP027081.1"/>
</dbReference>
<evidence type="ECO:0000259" key="3">
    <source>
        <dbReference type="Pfam" id="PF00930"/>
    </source>
</evidence>
<feature type="domain" description="Dipeptidylpeptidase IV N-terminal" evidence="3">
    <location>
        <begin position="116"/>
        <end position="442"/>
    </location>
</feature>